<keyword evidence="17" id="KW-1185">Reference proteome</keyword>
<feature type="domain" description="Pterin-binding" evidence="15">
    <location>
        <begin position="195"/>
        <end position="473"/>
    </location>
</feature>
<comment type="cofactor">
    <cofactor evidence="3">
        <name>Mg(2+)</name>
        <dbReference type="ChEBI" id="CHEBI:18420"/>
    </cofactor>
</comment>
<comment type="similarity">
    <text evidence="6">In the C-terminal section; belongs to the DHPS family.</text>
</comment>
<evidence type="ECO:0000256" key="1">
    <source>
        <dbReference type="ARBA" id="ARBA00000012"/>
    </source>
</evidence>
<dbReference type="PANTHER" id="PTHR20941">
    <property type="entry name" value="FOLATE SYNTHESIS PROTEINS"/>
    <property type="match status" value="1"/>
</dbReference>
<dbReference type="Gene3D" id="3.20.20.20">
    <property type="entry name" value="Dihydropteroate synthase-like"/>
    <property type="match status" value="1"/>
</dbReference>
<evidence type="ECO:0000256" key="2">
    <source>
        <dbReference type="ARBA" id="ARBA00000198"/>
    </source>
</evidence>
<dbReference type="PROSITE" id="PS50972">
    <property type="entry name" value="PTERIN_BINDING"/>
    <property type="match status" value="1"/>
</dbReference>
<gene>
    <name evidence="16" type="primary">FOL1</name>
    <name evidence="16" type="ORF">SEPCBS119000_001971</name>
</gene>
<reference evidence="16 17" key="1">
    <citation type="submission" date="2024-01" db="EMBL/GenBank/DDBJ databases">
        <authorList>
            <person name="Allen C."/>
            <person name="Tagirdzhanova G."/>
        </authorList>
    </citation>
    <scope>NUCLEOTIDE SEQUENCE [LARGE SCALE GENOMIC DNA]</scope>
    <source>
        <strain evidence="16 17">CBS 119000</strain>
    </source>
</reference>
<dbReference type="Pfam" id="PF00809">
    <property type="entry name" value="Pterin_bind"/>
    <property type="match status" value="1"/>
</dbReference>
<evidence type="ECO:0000256" key="3">
    <source>
        <dbReference type="ARBA" id="ARBA00001946"/>
    </source>
</evidence>
<keyword evidence="13" id="KW-0289">Folate biosynthesis</keyword>
<dbReference type="SUPFAM" id="SSF55083">
    <property type="entry name" value="6-hydroxymethyl-7,8-dihydropterin pyrophosphokinase, HPPK"/>
    <property type="match status" value="1"/>
</dbReference>
<comment type="caution">
    <text evidence="16">The sequence shown here is derived from an EMBL/GenBank/DDBJ whole genome shotgun (WGS) entry which is preliminary data.</text>
</comment>
<keyword evidence="9" id="KW-0547">Nucleotide-binding</keyword>
<dbReference type="InterPro" id="IPR035907">
    <property type="entry name" value="Hppk_sf"/>
</dbReference>
<dbReference type="InterPro" id="IPR006390">
    <property type="entry name" value="DHP_synth_dom"/>
</dbReference>
<evidence type="ECO:0000256" key="13">
    <source>
        <dbReference type="ARBA" id="ARBA00022909"/>
    </source>
</evidence>
<evidence type="ECO:0000256" key="12">
    <source>
        <dbReference type="ARBA" id="ARBA00022842"/>
    </source>
</evidence>
<dbReference type="Proteomes" id="UP001642502">
    <property type="component" value="Unassembled WGS sequence"/>
</dbReference>
<keyword evidence="12" id="KW-0460">Magnesium</keyword>
<accession>A0ABP0DGX0</accession>
<protein>
    <submittedName>
        <fullName evidence="16">Trifunctional dihydropteroate synthetase</fullName>
    </submittedName>
</protein>
<name>A0ABP0DGX0_9PEZI</name>
<evidence type="ECO:0000256" key="9">
    <source>
        <dbReference type="ARBA" id="ARBA00022741"/>
    </source>
</evidence>
<keyword evidence="11" id="KW-0067">ATP-binding</keyword>
<evidence type="ECO:0000256" key="4">
    <source>
        <dbReference type="ARBA" id="ARBA00004763"/>
    </source>
</evidence>
<keyword evidence="10" id="KW-0418">Kinase</keyword>
<evidence type="ECO:0000256" key="6">
    <source>
        <dbReference type="ARBA" id="ARBA00009951"/>
    </source>
</evidence>
<dbReference type="InterPro" id="IPR000489">
    <property type="entry name" value="Pterin-binding_dom"/>
</dbReference>
<evidence type="ECO:0000313" key="16">
    <source>
        <dbReference type="EMBL" id="CAK7266342.1"/>
    </source>
</evidence>
<dbReference type="NCBIfam" id="TIGR01496">
    <property type="entry name" value="DHPS"/>
    <property type="match status" value="1"/>
</dbReference>
<dbReference type="InterPro" id="IPR000550">
    <property type="entry name" value="Hppk"/>
</dbReference>
<dbReference type="InterPro" id="IPR011005">
    <property type="entry name" value="Dihydropteroate_synth-like_sf"/>
</dbReference>
<evidence type="ECO:0000256" key="10">
    <source>
        <dbReference type="ARBA" id="ARBA00022777"/>
    </source>
</evidence>
<organism evidence="16 17">
    <name type="scientific">Sporothrix epigloea</name>
    <dbReference type="NCBI Taxonomy" id="1892477"/>
    <lineage>
        <taxon>Eukaryota</taxon>
        <taxon>Fungi</taxon>
        <taxon>Dikarya</taxon>
        <taxon>Ascomycota</taxon>
        <taxon>Pezizomycotina</taxon>
        <taxon>Sordariomycetes</taxon>
        <taxon>Sordariomycetidae</taxon>
        <taxon>Ophiostomatales</taxon>
        <taxon>Ophiostomataceae</taxon>
        <taxon>Sporothrix</taxon>
    </lineage>
</organism>
<evidence type="ECO:0000256" key="5">
    <source>
        <dbReference type="ARBA" id="ARBA00005051"/>
    </source>
</evidence>
<evidence type="ECO:0000256" key="14">
    <source>
        <dbReference type="ARBA" id="ARBA00023268"/>
    </source>
</evidence>
<dbReference type="Pfam" id="PF01288">
    <property type="entry name" value="HPPK"/>
    <property type="match status" value="1"/>
</dbReference>
<proteinExistence type="inferred from homology"/>
<keyword evidence="14" id="KW-0511">Multifunctional enzyme</keyword>
<dbReference type="EMBL" id="CAWUON010000018">
    <property type="protein sequence ID" value="CAK7266342.1"/>
    <property type="molecule type" value="Genomic_DNA"/>
</dbReference>
<keyword evidence="7" id="KW-0808">Transferase</keyword>
<dbReference type="PROSITE" id="PS00794">
    <property type="entry name" value="HPPK"/>
    <property type="match status" value="1"/>
</dbReference>
<dbReference type="NCBIfam" id="TIGR01498">
    <property type="entry name" value="folK"/>
    <property type="match status" value="1"/>
</dbReference>
<evidence type="ECO:0000313" key="17">
    <source>
        <dbReference type="Proteomes" id="UP001642502"/>
    </source>
</evidence>
<comment type="pathway">
    <text evidence="5">Cofactor biosynthesis; tetrahydrofolate biosynthesis; 2-amino-4-hydroxy-6-hydroxymethyl-7,8-dihydropteridine diphosphate from 7,8-dihydroneopterin triphosphate: step 4/4.</text>
</comment>
<evidence type="ECO:0000256" key="8">
    <source>
        <dbReference type="ARBA" id="ARBA00022723"/>
    </source>
</evidence>
<dbReference type="PROSITE" id="PS00793">
    <property type="entry name" value="DHPS_2"/>
    <property type="match status" value="1"/>
</dbReference>
<comment type="pathway">
    <text evidence="4">Cofactor biosynthesis; tetrahydrofolate biosynthesis; 7,8-dihydrofolate from 2-amino-4-hydroxy-6-hydroxymethyl-7,8-dihydropteridine diphosphate and 4-aminobenzoate: step 1/2.</text>
</comment>
<comment type="catalytic activity">
    <reaction evidence="1">
        <text>(7,8-dihydropterin-6-yl)methyl diphosphate + 4-aminobenzoate = 7,8-dihydropteroate + diphosphate</text>
        <dbReference type="Rhea" id="RHEA:19949"/>
        <dbReference type="ChEBI" id="CHEBI:17836"/>
        <dbReference type="ChEBI" id="CHEBI:17839"/>
        <dbReference type="ChEBI" id="CHEBI:33019"/>
        <dbReference type="ChEBI" id="CHEBI:72950"/>
        <dbReference type="EC" id="2.5.1.15"/>
    </reaction>
</comment>
<dbReference type="CDD" id="cd00483">
    <property type="entry name" value="HPPK"/>
    <property type="match status" value="1"/>
</dbReference>
<dbReference type="PANTHER" id="PTHR20941:SF1">
    <property type="entry name" value="FOLIC ACID SYNTHESIS PROTEIN FOL1"/>
    <property type="match status" value="1"/>
</dbReference>
<sequence>MAHPCCQSVREKNRKKKAYIALGGNLGDRIGWIEKACREMDRRGIRVLRTSSLWETAPMYVLDQEKFANGVCEVETELEPLPLLDQLQDIERTLGRKKLIDKGPRNIDLDILLYDNKTFKHERLNIPHVGIAEREFVLRPLAQLAPDIPIEPSQPWKLVQDYLNELPPQPEPLTPLTPFGRSHAPLQALRANRRTTVMAILNVTPDSFSDGGNHSTADPSSLSALAKAVRKFVDDGATVIDVGGQSTAPGRAQVTAEDELRRVVPAIEMIRADPAYDSVAVSVDTYRASVAEAAVAAGADIINDVSAGALDPEMLPTMARLGVTVCLMHMRGTPETMSKLNQYGTGQGDRTSTTGIPIIEAIASELVERVAAAEAAGIRRWRIVLDPGLGFAKVGDQNVEVLRHLHLLREWPGLQGLPWLVGSSRKKFIGRITGVTAPADRIWGTAATVAAAVLGGADIVRVHDVPEMRQVVSMADAIWRY</sequence>
<dbReference type="Gene3D" id="3.30.70.560">
    <property type="entry name" value="7,8-Dihydro-6-hydroxymethylpterin-pyrophosphokinase HPPK"/>
    <property type="match status" value="1"/>
</dbReference>
<evidence type="ECO:0000256" key="11">
    <source>
        <dbReference type="ARBA" id="ARBA00022840"/>
    </source>
</evidence>
<dbReference type="CDD" id="cd00739">
    <property type="entry name" value="DHPS"/>
    <property type="match status" value="1"/>
</dbReference>
<dbReference type="SUPFAM" id="SSF51717">
    <property type="entry name" value="Dihydropteroate synthetase-like"/>
    <property type="match status" value="1"/>
</dbReference>
<dbReference type="InterPro" id="IPR045031">
    <property type="entry name" value="DHP_synth-like"/>
</dbReference>
<evidence type="ECO:0000259" key="15">
    <source>
        <dbReference type="PROSITE" id="PS50972"/>
    </source>
</evidence>
<keyword evidence="8" id="KW-0479">Metal-binding</keyword>
<dbReference type="PROSITE" id="PS00792">
    <property type="entry name" value="DHPS_1"/>
    <property type="match status" value="1"/>
</dbReference>
<comment type="catalytic activity">
    <reaction evidence="2">
        <text>6-hydroxymethyl-7,8-dihydropterin + ATP = (7,8-dihydropterin-6-yl)methyl diphosphate + AMP + H(+)</text>
        <dbReference type="Rhea" id="RHEA:11412"/>
        <dbReference type="ChEBI" id="CHEBI:15378"/>
        <dbReference type="ChEBI" id="CHEBI:30616"/>
        <dbReference type="ChEBI" id="CHEBI:44841"/>
        <dbReference type="ChEBI" id="CHEBI:72950"/>
        <dbReference type="ChEBI" id="CHEBI:456215"/>
        <dbReference type="EC" id="2.7.6.3"/>
    </reaction>
</comment>
<evidence type="ECO:0000256" key="7">
    <source>
        <dbReference type="ARBA" id="ARBA00022679"/>
    </source>
</evidence>